<comment type="caution">
    <text evidence="6">The sequence shown here is derived from an EMBL/GenBank/DDBJ whole genome shotgun (WGS) entry which is preliminary data.</text>
</comment>
<dbReference type="Gene3D" id="3.40.190.10">
    <property type="entry name" value="Periplasmic binding protein-like II"/>
    <property type="match status" value="2"/>
</dbReference>
<dbReference type="GO" id="GO:0003700">
    <property type="term" value="F:DNA-binding transcription factor activity"/>
    <property type="evidence" value="ECO:0007669"/>
    <property type="project" value="InterPro"/>
</dbReference>
<feature type="domain" description="HTH lysR-type" evidence="5">
    <location>
        <begin position="2"/>
        <end position="59"/>
    </location>
</feature>
<dbReference type="Gene3D" id="1.10.10.10">
    <property type="entry name" value="Winged helix-like DNA-binding domain superfamily/Winged helix DNA-binding domain"/>
    <property type="match status" value="1"/>
</dbReference>
<evidence type="ECO:0000259" key="5">
    <source>
        <dbReference type="PROSITE" id="PS50931"/>
    </source>
</evidence>
<keyword evidence="3 6" id="KW-0238">DNA-binding</keyword>
<dbReference type="GO" id="GO:0003677">
    <property type="term" value="F:DNA binding"/>
    <property type="evidence" value="ECO:0007669"/>
    <property type="project" value="UniProtKB-KW"/>
</dbReference>
<organism evidence="6 7">
    <name type="scientific">Sphaerisporangium rubeum</name>
    <dbReference type="NCBI Taxonomy" id="321317"/>
    <lineage>
        <taxon>Bacteria</taxon>
        <taxon>Bacillati</taxon>
        <taxon>Actinomycetota</taxon>
        <taxon>Actinomycetes</taxon>
        <taxon>Streptosporangiales</taxon>
        <taxon>Streptosporangiaceae</taxon>
        <taxon>Sphaerisporangium</taxon>
    </lineage>
</organism>
<comment type="similarity">
    <text evidence="1">Belongs to the LysR transcriptional regulatory family.</text>
</comment>
<keyword evidence="7" id="KW-1185">Reference proteome</keyword>
<dbReference type="SUPFAM" id="SSF46785">
    <property type="entry name" value="Winged helix' DNA-binding domain"/>
    <property type="match status" value="1"/>
</dbReference>
<dbReference type="InterPro" id="IPR005119">
    <property type="entry name" value="LysR_subst-bd"/>
</dbReference>
<evidence type="ECO:0000313" key="7">
    <source>
        <dbReference type="Proteomes" id="UP000555564"/>
    </source>
</evidence>
<keyword evidence="4" id="KW-0804">Transcription</keyword>
<sequence>MLDTWSLQVLAAVGEHGSFSAAAEALSLTQPAVSRQIAGLERRLGVRLFSRVPRGVRATPAGEVAVEMALDTLAGLRALEARLTSFADLQSGALRLAAFPSANAFLVPEAIRRFTDAHPGVSLSLLRAEETPPLRDVREGRLDLELITHWHLYEDGETARYASPGESPRRVALDGVELVPLLDEELRIALPAGHRLARGQRVNLSDLAAETWIDGAHPDCLGPMTPLAEALGAEPRVGLWCDDWNGKQALVAARAGVMLVPTLAHTAMRGDVVVLPVTPALPTRRLYAATAAPPFRAPAVTAMLDILTDLTGSQRYPRKARRQQEA</sequence>
<dbReference type="PRINTS" id="PR00039">
    <property type="entry name" value="HTHLYSR"/>
</dbReference>
<dbReference type="InterPro" id="IPR036388">
    <property type="entry name" value="WH-like_DNA-bd_sf"/>
</dbReference>
<dbReference type="RefSeq" id="WP_184979114.1">
    <property type="nucleotide sequence ID" value="NZ_BAAALO010000050.1"/>
</dbReference>
<evidence type="ECO:0000256" key="4">
    <source>
        <dbReference type="ARBA" id="ARBA00023163"/>
    </source>
</evidence>
<evidence type="ECO:0000313" key="6">
    <source>
        <dbReference type="EMBL" id="MBB6471978.1"/>
    </source>
</evidence>
<evidence type="ECO:0000256" key="2">
    <source>
        <dbReference type="ARBA" id="ARBA00023015"/>
    </source>
</evidence>
<reference evidence="6 7" key="1">
    <citation type="submission" date="2020-08" db="EMBL/GenBank/DDBJ databases">
        <title>Sequencing the genomes of 1000 actinobacteria strains.</title>
        <authorList>
            <person name="Klenk H.-P."/>
        </authorList>
    </citation>
    <scope>NUCLEOTIDE SEQUENCE [LARGE SCALE GENOMIC DNA]</scope>
    <source>
        <strain evidence="6 7">DSM 44936</strain>
    </source>
</reference>
<evidence type="ECO:0000256" key="1">
    <source>
        <dbReference type="ARBA" id="ARBA00009437"/>
    </source>
</evidence>
<evidence type="ECO:0000256" key="3">
    <source>
        <dbReference type="ARBA" id="ARBA00023125"/>
    </source>
</evidence>
<name>A0A7X0M4U0_9ACTN</name>
<proteinExistence type="inferred from homology"/>
<protein>
    <submittedName>
        <fullName evidence="6">DNA-binding transcriptional LysR family regulator</fullName>
    </submittedName>
</protein>
<keyword evidence="2" id="KW-0805">Transcription regulation</keyword>
<dbReference type="InterPro" id="IPR000847">
    <property type="entry name" value="LysR_HTH_N"/>
</dbReference>
<dbReference type="PANTHER" id="PTHR30346">
    <property type="entry name" value="TRANSCRIPTIONAL DUAL REGULATOR HCAR-RELATED"/>
    <property type="match status" value="1"/>
</dbReference>
<dbReference type="AlphaFoldDB" id="A0A7X0M4U0"/>
<dbReference type="InterPro" id="IPR036390">
    <property type="entry name" value="WH_DNA-bd_sf"/>
</dbReference>
<accession>A0A7X0M4U0</accession>
<dbReference type="PROSITE" id="PS50931">
    <property type="entry name" value="HTH_LYSR"/>
    <property type="match status" value="1"/>
</dbReference>
<dbReference type="Pfam" id="PF00126">
    <property type="entry name" value="HTH_1"/>
    <property type="match status" value="1"/>
</dbReference>
<dbReference type="SUPFAM" id="SSF53850">
    <property type="entry name" value="Periplasmic binding protein-like II"/>
    <property type="match status" value="1"/>
</dbReference>
<dbReference type="GO" id="GO:0032993">
    <property type="term" value="C:protein-DNA complex"/>
    <property type="evidence" value="ECO:0007669"/>
    <property type="project" value="TreeGrafter"/>
</dbReference>
<dbReference type="Pfam" id="PF03466">
    <property type="entry name" value="LysR_substrate"/>
    <property type="match status" value="1"/>
</dbReference>
<dbReference type="FunFam" id="1.10.10.10:FF:000001">
    <property type="entry name" value="LysR family transcriptional regulator"/>
    <property type="match status" value="1"/>
</dbReference>
<gene>
    <name evidence="6" type="ORF">BJ992_001409</name>
</gene>
<dbReference type="EMBL" id="JACHIU010000001">
    <property type="protein sequence ID" value="MBB6471978.1"/>
    <property type="molecule type" value="Genomic_DNA"/>
</dbReference>
<dbReference type="PANTHER" id="PTHR30346:SF29">
    <property type="entry name" value="LYSR SUBSTRATE-BINDING"/>
    <property type="match status" value="1"/>
</dbReference>
<dbReference type="Proteomes" id="UP000555564">
    <property type="component" value="Unassembled WGS sequence"/>
</dbReference>